<comment type="caution">
    <text evidence="1">The sequence shown here is derived from an EMBL/GenBank/DDBJ whole genome shotgun (WGS) entry which is preliminary data.</text>
</comment>
<name>A0A9W6B919_9FLAO</name>
<dbReference type="AlphaFoldDB" id="A0A9W6B919"/>
<organism evidence="1 2">
    <name type="scientific">Neptunitalea chrysea</name>
    <dbReference type="NCBI Taxonomy" id="1647581"/>
    <lineage>
        <taxon>Bacteria</taxon>
        <taxon>Pseudomonadati</taxon>
        <taxon>Bacteroidota</taxon>
        <taxon>Flavobacteriia</taxon>
        <taxon>Flavobacteriales</taxon>
        <taxon>Flavobacteriaceae</taxon>
        <taxon>Neptunitalea</taxon>
    </lineage>
</organism>
<protein>
    <submittedName>
        <fullName evidence="1">Membrane protein</fullName>
    </submittedName>
</protein>
<evidence type="ECO:0000313" key="2">
    <source>
        <dbReference type="Proteomes" id="UP001143545"/>
    </source>
</evidence>
<dbReference type="Proteomes" id="UP001143545">
    <property type="component" value="Unassembled WGS sequence"/>
</dbReference>
<keyword evidence="2" id="KW-1185">Reference proteome</keyword>
<sequence>MLFTYHPALSQELTLGIKIADSTTLKQNNIEINYTQKHNNIKSLQQEVKTFLSKLEEHGFYSHKIDSLSQTNNIYHYYISTNNKINTIILNSSQPNINQYFHNIKFPILTTPENLTTQLNNLTKVLDQKGYLFTKVTLTNLYTSKDSLTTTIKTTPVEKRKIDTILIKGYTNFPKSFLSYYARLKKGNTLSIEETKTKTELINQLTFASIQKNSEILFTKDTTKLYLYINKTTSNYFDGYLGFSTNEETNKLTFNGTVNIQLTNNLNTGEEIKIYWKNTGESQSTFTASGNFPYLFNTPISLNTSLNILKQDSTYATTTTKLNPSYTIKTNNHLGGVYQQIKSTNTLSDSNTQTLADYTTTLYGLSYTYSENPTLNPLTQTKQLSLITSTGYRKTNNTTTPQQTIEFNTYHQFNITENSKLFTQNNTQTLLSKNYLENEQYLLGGINSIRGFDENSISANFYTVTNIEYRSLLSKNLYIHSITDFCYFENKKTSTKNHLFGLGLGIGIIKKTSIFKLNYAIGLTNETDEKLNNSKIHISYSTFF</sequence>
<gene>
    <name evidence="1" type="ORF">NBRC110019_23640</name>
</gene>
<accession>A0A9W6B919</accession>
<evidence type="ECO:0000313" key="1">
    <source>
        <dbReference type="EMBL" id="GLB53323.1"/>
    </source>
</evidence>
<proteinExistence type="predicted"/>
<dbReference type="Gene3D" id="2.40.160.50">
    <property type="entry name" value="membrane protein fhac: a member of the omp85/tpsb transporter family"/>
    <property type="match status" value="1"/>
</dbReference>
<dbReference type="EMBL" id="BRVP01000016">
    <property type="protein sequence ID" value="GLB53323.1"/>
    <property type="molecule type" value="Genomic_DNA"/>
</dbReference>
<reference evidence="1" key="1">
    <citation type="submission" date="2022-07" db="EMBL/GenBank/DDBJ databases">
        <title>Taxonomy of Novel Oxalotrophic and Methylotrophic Bacteria.</title>
        <authorList>
            <person name="Sahin N."/>
            <person name="Tani A."/>
        </authorList>
    </citation>
    <scope>NUCLEOTIDE SEQUENCE</scope>
    <source>
        <strain evidence="1">AM327</strain>
    </source>
</reference>